<dbReference type="EMBL" id="PQXH01000064">
    <property type="protein sequence ID" value="TGO13713.1"/>
    <property type="molecule type" value="Genomic_DNA"/>
</dbReference>
<dbReference type="AlphaFoldDB" id="A0A4Z1ETF3"/>
<sequence length="143" mass="16443">MSFFTRKHSTGEILKRLLCTHCERKIREEIQTGRYFHDMCVEMTDNRSYWAVEKYARKACLLCRFALAILQDDGTPLSVTSEGMPPERAKHQTCAIQLDFIMPSGLLEVKVPKGRPDYQVRLRTFNIPPGTQYTTHTVIYGAA</sequence>
<gene>
    <name evidence="1" type="ORF">BTUL_0064g00130</name>
</gene>
<name>A0A4Z1ETF3_9HELO</name>
<protein>
    <submittedName>
        <fullName evidence="1">Uncharacterized protein</fullName>
    </submittedName>
</protein>
<comment type="caution">
    <text evidence="1">The sequence shown here is derived from an EMBL/GenBank/DDBJ whole genome shotgun (WGS) entry which is preliminary data.</text>
</comment>
<dbReference type="Proteomes" id="UP000297777">
    <property type="component" value="Unassembled WGS sequence"/>
</dbReference>
<accession>A0A4Z1ETF3</accession>
<keyword evidence="2" id="KW-1185">Reference proteome</keyword>
<proteinExistence type="predicted"/>
<evidence type="ECO:0000313" key="1">
    <source>
        <dbReference type="EMBL" id="TGO13713.1"/>
    </source>
</evidence>
<evidence type="ECO:0000313" key="2">
    <source>
        <dbReference type="Proteomes" id="UP000297777"/>
    </source>
</evidence>
<organism evidence="1 2">
    <name type="scientific">Botrytis tulipae</name>
    <dbReference type="NCBI Taxonomy" id="87230"/>
    <lineage>
        <taxon>Eukaryota</taxon>
        <taxon>Fungi</taxon>
        <taxon>Dikarya</taxon>
        <taxon>Ascomycota</taxon>
        <taxon>Pezizomycotina</taxon>
        <taxon>Leotiomycetes</taxon>
        <taxon>Helotiales</taxon>
        <taxon>Sclerotiniaceae</taxon>
        <taxon>Botrytis</taxon>
    </lineage>
</organism>
<reference evidence="1 2" key="1">
    <citation type="submission" date="2017-12" db="EMBL/GenBank/DDBJ databases">
        <title>Comparative genomics of Botrytis spp.</title>
        <authorList>
            <person name="Valero-Jimenez C.A."/>
            <person name="Tapia P."/>
            <person name="Veloso J."/>
            <person name="Silva-Moreno E."/>
            <person name="Staats M."/>
            <person name="Valdes J.H."/>
            <person name="Van Kan J.A.L."/>
        </authorList>
    </citation>
    <scope>NUCLEOTIDE SEQUENCE [LARGE SCALE GENOMIC DNA]</scope>
    <source>
        <strain evidence="1 2">Bt9001</strain>
    </source>
</reference>